<comment type="caution">
    <text evidence="2">The sequence shown here is derived from an EMBL/GenBank/DDBJ whole genome shotgun (WGS) entry which is preliminary data.</text>
</comment>
<evidence type="ECO:0000256" key="1">
    <source>
        <dbReference type="SAM" id="MobiDB-lite"/>
    </source>
</evidence>
<proteinExistence type="predicted"/>
<reference evidence="2 3" key="1">
    <citation type="submission" date="2015-07" db="EMBL/GenBank/DDBJ databases">
        <title>High-quality genome of monoxenous trypanosomatid Leptomonas pyrrhocoris.</title>
        <authorList>
            <person name="Flegontov P."/>
            <person name="Butenko A."/>
            <person name="Firsov S."/>
            <person name="Vlcek C."/>
            <person name="Logacheva M.D."/>
            <person name="Field M."/>
            <person name="Filatov D."/>
            <person name="Flegontova O."/>
            <person name="Gerasimov E."/>
            <person name="Jackson A.P."/>
            <person name="Kelly S."/>
            <person name="Opperdoes F."/>
            <person name="O'Reilly A."/>
            <person name="Votypka J."/>
            <person name="Yurchenko V."/>
            <person name="Lukes J."/>
        </authorList>
    </citation>
    <scope>NUCLEOTIDE SEQUENCE [LARGE SCALE GENOMIC DNA]</scope>
    <source>
        <strain evidence="2">H10</strain>
    </source>
</reference>
<dbReference type="VEuPathDB" id="TriTrypDB:LpyrH10_53_0020"/>
<protein>
    <submittedName>
        <fullName evidence="2">Uncharacterized protein</fullName>
    </submittedName>
</protein>
<feature type="compositionally biased region" description="Low complexity" evidence="1">
    <location>
        <begin position="90"/>
        <end position="105"/>
    </location>
</feature>
<organism evidence="2 3">
    <name type="scientific">Leptomonas pyrrhocoris</name>
    <name type="common">Firebug parasite</name>
    <dbReference type="NCBI Taxonomy" id="157538"/>
    <lineage>
        <taxon>Eukaryota</taxon>
        <taxon>Discoba</taxon>
        <taxon>Euglenozoa</taxon>
        <taxon>Kinetoplastea</taxon>
        <taxon>Metakinetoplastina</taxon>
        <taxon>Trypanosomatida</taxon>
        <taxon>Trypanosomatidae</taxon>
        <taxon>Leishmaniinae</taxon>
        <taxon>Leptomonas</taxon>
    </lineage>
</organism>
<keyword evidence="3" id="KW-1185">Reference proteome</keyword>
<gene>
    <name evidence="2" type="ORF">ABB37_10142</name>
</gene>
<feature type="non-terminal residue" evidence="2">
    <location>
        <position position="232"/>
    </location>
</feature>
<sequence>MQSRWTVAKAVNSAATTRLSSTTAPSSSSTEPTAASLENSEPSPKPPSPSPSPPLPPSASTGRSQTDRSPFQFRAGIRAQAAREVLDVAHSTPTSLTHPHPSTVTAYPLEPSGKRKKRCAADLSACSSPSSPPCCSAAAPVGVVSEDAVGSPASNGRLSRHCARTRAPQHSGETRESVTGAIGQIDVVAADDNDDGSSRPRWVADIPFIGEACEQLARTAVRLVPPGGHLSN</sequence>
<feature type="compositionally biased region" description="Low complexity" evidence="1">
    <location>
        <begin position="13"/>
        <end position="42"/>
    </location>
</feature>
<accession>A0A0M9FP26</accession>
<evidence type="ECO:0000313" key="3">
    <source>
        <dbReference type="Proteomes" id="UP000037923"/>
    </source>
</evidence>
<dbReference type="AlphaFoldDB" id="A0A0M9FP26"/>
<feature type="compositionally biased region" description="Pro residues" evidence="1">
    <location>
        <begin position="43"/>
        <end position="57"/>
    </location>
</feature>
<dbReference type="RefSeq" id="XP_015651512.1">
    <property type="nucleotide sequence ID" value="XM_015809905.1"/>
</dbReference>
<name>A0A0M9FP26_LEPPY</name>
<dbReference type="GeneID" id="26910422"/>
<evidence type="ECO:0000313" key="2">
    <source>
        <dbReference type="EMBL" id="KPA73073.1"/>
    </source>
</evidence>
<dbReference type="Proteomes" id="UP000037923">
    <property type="component" value="Unassembled WGS sequence"/>
</dbReference>
<feature type="region of interest" description="Disordered" evidence="1">
    <location>
        <begin position="1"/>
        <end position="112"/>
    </location>
</feature>
<dbReference type="EMBL" id="LGTL01000053">
    <property type="protein sequence ID" value="KPA73073.1"/>
    <property type="molecule type" value="Genomic_DNA"/>
</dbReference>